<evidence type="ECO:0000256" key="1">
    <source>
        <dbReference type="ARBA" id="ARBA00001947"/>
    </source>
</evidence>
<dbReference type="AlphaFoldDB" id="A0A1N6UFR4"/>
<keyword evidence="2" id="KW-0479">Metal-binding</keyword>
<name>A0A1N6UFR4_9SPIO</name>
<reference evidence="6 7" key="1">
    <citation type="submission" date="2017-01" db="EMBL/GenBank/DDBJ databases">
        <authorList>
            <person name="Mah S.A."/>
            <person name="Swanson W.J."/>
            <person name="Moy G.W."/>
            <person name="Vacquier V.D."/>
        </authorList>
    </citation>
    <scope>NUCLEOTIDE SEQUENCE [LARGE SCALE GENOMIC DNA]</scope>
    <source>
        <strain evidence="6 7">ASpG1</strain>
    </source>
</reference>
<sequence length="228" mass="25118">MLTHRVIVGSMFTNTYIVATGKKECLLIDPGAEGATIIKRLEVMNLVPKAIVFTHGHIDHTSATATILQHYAERGHEISLGIHQDDRPFLGADGHQRNQDLFSHFGELALEAFDSFEQEVPEAEFCFSEGDHILDTDLVVLHTPGHSPGSSCFYSEPRGILFTGDTLFFNTIGRTDLPGGDQDQVLKAVTERLFELPPETRVFPGHGPLTTIEREAQNNPLESKGATI</sequence>
<evidence type="ECO:0000256" key="3">
    <source>
        <dbReference type="ARBA" id="ARBA00022801"/>
    </source>
</evidence>
<dbReference type="GO" id="GO:0016787">
    <property type="term" value="F:hydrolase activity"/>
    <property type="evidence" value="ECO:0007669"/>
    <property type="project" value="UniProtKB-KW"/>
</dbReference>
<dbReference type="EMBL" id="FTMS01000012">
    <property type="protein sequence ID" value="SIQ64434.1"/>
    <property type="molecule type" value="Genomic_DNA"/>
</dbReference>
<dbReference type="SMART" id="SM00849">
    <property type="entry name" value="Lactamase_B"/>
    <property type="match status" value="1"/>
</dbReference>
<evidence type="ECO:0000256" key="2">
    <source>
        <dbReference type="ARBA" id="ARBA00022723"/>
    </source>
</evidence>
<evidence type="ECO:0000313" key="6">
    <source>
        <dbReference type="EMBL" id="SIQ64434.1"/>
    </source>
</evidence>
<proteinExistence type="predicted"/>
<dbReference type="CDD" id="cd06262">
    <property type="entry name" value="metallo-hydrolase-like_MBL-fold"/>
    <property type="match status" value="1"/>
</dbReference>
<dbReference type="PANTHER" id="PTHR46233:SF3">
    <property type="entry name" value="HYDROXYACYLGLUTATHIONE HYDROLASE GLOC"/>
    <property type="match status" value="1"/>
</dbReference>
<dbReference type="SUPFAM" id="SSF56281">
    <property type="entry name" value="Metallo-hydrolase/oxidoreductase"/>
    <property type="match status" value="1"/>
</dbReference>
<gene>
    <name evidence="6" type="ORF">SAMN05920897_11249</name>
</gene>
<dbReference type="STRING" id="159291.SAMN05920897_11249"/>
<dbReference type="Pfam" id="PF00753">
    <property type="entry name" value="Lactamase_B"/>
    <property type="match status" value="1"/>
</dbReference>
<dbReference type="OrthoDB" id="9802248at2"/>
<dbReference type="Gene3D" id="3.60.15.10">
    <property type="entry name" value="Ribonuclease Z/Hydroxyacylglutathione hydrolase-like"/>
    <property type="match status" value="1"/>
</dbReference>
<keyword evidence="3" id="KW-0378">Hydrolase</keyword>
<dbReference type="InterPro" id="IPR036866">
    <property type="entry name" value="RibonucZ/Hydroxyglut_hydro"/>
</dbReference>
<evidence type="ECO:0000259" key="5">
    <source>
        <dbReference type="SMART" id="SM00849"/>
    </source>
</evidence>
<dbReference type="Proteomes" id="UP000186400">
    <property type="component" value="Unassembled WGS sequence"/>
</dbReference>
<dbReference type="GO" id="GO:0046872">
    <property type="term" value="F:metal ion binding"/>
    <property type="evidence" value="ECO:0007669"/>
    <property type="project" value="UniProtKB-KW"/>
</dbReference>
<keyword evidence="4" id="KW-0862">Zinc</keyword>
<accession>A0A1N6UFR4</accession>
<organism evidence="6 7">
    <name type="scientific">Alkalispirochaeta americana</name>
    <dbReference type="NCBI Taxonomy" id="159291"/>
    <lineage>
        <taxon>Bacteria</taxon>
        <taxon>Pseudomonadati</taxon>
        <taxon>Spirochaetota</taxon>
        <taxon>Spirochaetia</taxon>
        <taxon>Spirochaetales</taxon>
        <taxon>Spirochaetaceae</taxon>
        <taxon>Alkalispirochaeta</taxon>
    </lineage>
</organism>
<dbReference type="InterPro" id="IPR051453">
    <property type="entry name" value="MBL_Glyoxalase_II"/>
</dbReference>
<evidence type="ECO:0000313" key="7">
    <source>
        <dbReference type="Proteomes" id="UP000186400"/>
    </source>
</evidence>
<dbReference type="InterPro" id="IPR001279">
    <property type="entry name" value="Metallo-B-lactamas"/>
</dbReference>
<comment type="cofactor">
    <cofactor evidence="1">
        <name>Zn(2+)</name>
        <dbReference type="ChEBI" id="CHEBI:29105"/>
    </cofactor>
</comment>
<dbReference type="RefSeq" id="WP_076489142.1">
    <property type="nucleotide sequence ID" value="NZ_FTMS01000012.1"/>
</dbReference>
<keyword evidence="7" id="KW-1185">Reference proteome</keyword>
<protein>
    <submittedName>
        <fullName evidence="6">Glyoxylase, beta-lactamase superfamily II</fullName>
    </submittedName>
</protein>
<evidence type="ECO:0000256" key="4">
    <source>
        <dbReference type="ARBA" id="ARBA00022833"/>
    </source>
</evidence>
<feature type="domain" description="Metallo-beta-lactamase" evidence="5">
    <location>
        <begin position="12"/>
        <end position="206"/>
    </location>
</feature>
<dbReference type="PANTHER" id="PTHR46233">
    <property type="entry name" value="HYDROXYACYLGLUTATHIONE HYDROLASE GLOC"/>
    <property type="match status" value="1"/>
</dbReference>